<proteinExistence type="predicted"/>
<evidence type="ECO:0000313" key="1">
    <source>
        <dbReference type="EMBL" id="KAK2714438.1"/>
    </source>
</evidence>
<keyword evidence="2" id="KW-1185">Reference proteome</keyword>
<evidence type="ECO:0000313" key="2">
    <source>
        <dbReference type="Proteomes" id="UP001187531"/>
    </source>
</evidence>
<sequence length="110" mass="12921">MKQYYPRQYYQLIKRCYKLWYLACMSSYLYNSDVYQGKVQAFKDDLGFGLGGRIVRQMTEGLSEKSILSCLVTFFRLSPILNNFGKIVFWRLALFAQIRNGVLSLHPTKL</sequence>
<dbReference type="Proteomes" id="UP001187531">
    <property type="component" value="Unassembled WGS sequence"/>
</dbReference>
<reference evidence="1" key="1">
    <citation type="submission" date="2023-07" db="EMBL/GenBank/DDBJ databases">
        <title>Chromosome-level genome assembly of Artemia franciscana.</title>
        <authorList>
            <person name="Jo E."/>
        </authorList>
    </citation>
    <scope>NUCLEOTIDE SEQUENCE</scope>
    <source>
        <tissue evidence="1">Whole body</tissue>
    </source>
</reference>
<dbReference type="EMBL" id="JAVRJZ010000013">
    <property type="protein sequence ID" value="KAK2714438.1"/>
    <property type="molecule type" value="Genomic_DNA"/>
</dbReference>
<protein>
    <submittedName>
        <fullName evidence="1">Uncharacterized protein</fullName>
    </submittedName>
</protein>
<dbReference type="AlphaFoldDB" id="A0AA88HSN0"/>
<organism evidence="1 2">
    <name type="scientific">Artemia franciscana</name>
    <name type="common">Brine shrimp</name>
    <name type="synonym">Artemia sanfranciscana</name>
    <dbReference type="NCBI Taxonomy" id="6661"/>
    <lineage>
        <taxon>Eukaryota</taxon>
        <taxon>Metazoa</taxon>
        <taxon>Ecdysozoa</taxon>
        <taxon>Arthropoda</taxon>
        <taxon>Crustacea</taxon>
        <taxon>Branchiopoda</taxon>
        <taxon>Anostraca</taxon>
        <taxon>Artemiidae</taxon>
        <taxon>Artemia</taxon>
    </lineage>
</organism>
<name>A0AA88HSN0_ARTSF</name>
<accession>A0AA88HSN0</accession>
<gene>
    <name evidence="1" type="ORF">QYM36_008855</name>
</gene>
<comment type="caution">
    <text evidence="1">The sequence shown here is derived from an EMBL/GenBank/DDBJ whole genome shotgun (WGS) entry which is preliminary data.</text>
</comment>